<evidence type="ECO:0000313" key="2">
    <source>
        <dbReference type="Proteomes" id="UP001301769"/>
    </source>
</evidence>
<sequence length="334" mass="37961">MTTVPAQHEFRDPLFPKFASLIQSSARTNWGYGFLLIRTAPIEKDESLDTLIWHTAMARLSHNGYDPPPPGSMDYDVLPDLITLPVMSDPSLTNLSPCDLRSRYLTWLDDFRLVCSTLDEQGNTIDGFEARGVSGDIKWDHCFLVVDEASLRSLMAPPFGYRPSRPRASHHHIPNPKRQRREKRSEYLPWVIAVNTTLPFPDSPSSSALPYKYNGDKAPYPGWMRSSASALEQLWNDIDMLDSFEEQIYPGRKYAGEVPLYTGGLPGRSVGLLRTTHEDEDNNKKGWRYKFPVLPGRGIRDKRKVEELVKEIEQVTGHASRTALMRFADKYSCA</sequence>
<reference evidence="1" key="1">
    <citation type="journal article" date="2023" name="Mol. Phylogenet. Evol.">
        <title>Genome-scale phylogeny and comparative genomics of the fungal order Sordariales.</title>
        <authorList>
            <person name="Hensen N."/>
            <person name="Bonometti L."/>
            <person name="Westerberg I."/>
            <person name="Brannstrom I.O."/>
            <person name="Guillou S."/>
            <person name="Cros-Aarteil S."/>
            <person name="Calhoun S."/>
            <person name="Haridas S."/>
            <person name="Kuo A."/>
            <person name="Mondo S."/>
            <person name="Pangilinan J."/>
            <person name="Riley R."/>
            <person name="LaButti K."/>
            <person name="Andreopoulos B."/>
            <person name="Lipzen A."/>
            <person name="Chen C."/>
            <person name="Yan M."/>
            <person name="Daum C."/>
            <person name="Ng V."/>
            <person name="Clum A."/>
            <person name="Steindorff A."/>
            <person name="Ohm R.A."/>
            <person name="Martin F."/>
            <person name="Silar P."/>
            <person name="Natvig D.O."/>
            <person name="Lalanne C."/>
            <person name="Gautier V."/>
            <person name="Ament-Velasquez S.L."/>
            <person name="Kruys A."/>
            <person name="Hutchinson M.I."/>
            <person name="Powell A.J."/>
            <person name="Barry K."/>
            <person name="Miller A.N."/>
            <person name="Grigoriev I.V."/>
            <person name="Debuchy R."/>
            <person name="Gladieux P."/>
            <person name="Hiltunen Thoren M."/>
            <person name="Johannesson H."/>
        </authorList>
    </citation>
    <scope>NUCLEOTIDE SEQUENCE</scope>
    <source>
        <strain evidence="1">PSN293</strain>
    </source>
</reference>
<name>A0AAN7B5Z9_9PEZI</name>
<organism evidence="1 2">
    <name type="scientific">Rhypophila decipiens</name>
    <dbReference type="NCBI Taxonomy" id="261697"/>
    <lineage>
        <taxon>Eukaryota</taxon>
        <taxon>Fungi</taxon>
        <taxon>Dikarya</taxon>
        <taxon>Ascomycota</taxon>
        <taxon>Pezizomycotina</taxon>
        <taxon>Sordariomycetes</taxon>
        <taxon>Sordariomycetidae</taxon>
        <taxon>Sordariales</taxon>
        <taxon>Naviculisporaceae</taxon>
        <taxon>Rhypophila</taxon>
    </lineage>
</organism>
<accession>A0AAN7B5Z9</accession>
<reference evidence="1" key="2">
    <citation type="submission" date="2023-05" db="EMBL/GenBank/DDBJ databases">
        <authorList>
            <consortium name="Lawrence Berkeley National Laboratory"/>
            <person name="Steindorff A."/>
            <person name="Hensen N."/>
            <person name="Bonometti L."/>
            <person name="Westerberg I."/>
            <person name="Brannstrom I.O."/>
            <person name="Guillou S."/>
            <person name="Cros-Aarteil S."/>
            <person name="Calhoun S."/>
            <person name="Haridas S."/>
            <person name="Kuo A."/>
            <person name="Mondo S."/>
            <person name="Pangilinan J."/>
            <person name="Riley R."/>
            <person name="Labutti K."/>
            <person name="Andreopoulos B."/>
            <person name="Lipzen A."/>
            <person name="Chen C."/>
            <person name="Yanf M."/>
            <person name="Daum C."/>
            <person name="Ng V."/>
            <person name="Clum A."/>
            <person name="Ohm R."/>
            <person name="Martin F."/>
            <person name="Silar P."/>
            <person name="Natvig D."/>
            <person name="Lalanne C."/>
            <person name="Gautier V."/>
            <person name="Ament-Velasquez S.L."/>
            <person name="Kruys A."/>
            <person name="Hutchinson M.I."/>
            <person name="Powell A.J."/>
            <person name="Barry K."/>
            <person name="Miller A.N."/>
            <person name="Grigoriev I.V."/>
            <person name="Debuchy R."/>
            <person name="Gladieux P."/>
            <person name="Thoren M.H."/>
            <person name="Johannesson H."/>
        </authorList>
    </citation>
    <scope>NUCLEOTIDE SEQUENCE</scope>
    <source>
        <strain evidence="1">PSN293</strain>
    </source>
</reference>
<protein>
    <submittedName>
        <fullName evidence="1">Uncharacterized protein</fullName>
    </submittedName>
</protein>
<dbReference type="AlphaFoldDB" id="A0AAN7B5Z9"/>
<dbReference type="EMBL" id="MU858146">
    <property type="protein sequence ID" value="KAK4211554.1"/>
    <property type="molecule type" value="Genomic_DNA"/>
</dbReference>
<keyword evidence="2" id="KW-1185">Reference proteome</keyword>
<proteinExistence type="predicted"/>
<gene>
    <name evidence="1" type="ORF">QBC37DRAFT_402353</name>
</gene>
<comment type="caution">
    <text evidence="1">The sequence shown here is derived from an EMBL/GenBank/DDBJ whole genome shotgun (WGS) entry which is preliminary data.</text>
</comment>
<dbReference type="Proteomes" id="UP001301769">
    <property type="component" value="Unassembled WGS sequence"/>
</dbReference>
<evidence type="ECO:0000313" key="1">
    <source>
        <dbReference type="EMBL" id="KAK4211554.1"/>
    </source>
</evidence>